<dbReference type="SUPFAM" id="SSF54364">
    <property type="entry name" value="Translation initiation factor IF3, N-terminal domain"/>
    <property type="match status" value="1"/>
</dbReference>
<sequence length="212" mass="24216">MATSAPFSGGQNRTPYQRRFNNNDPFANIRRNQRIRVPEIRVISPEGKQLGIMPTPKALALAQQFELDLVEVAPNAQPPVCRIMDFHKYVYEEQKKSSHSKATASKIKEIEFSARIEQNDFTTKIRHAEEFLDSGAKVKLRLKFRGREMAHTEIGFEVMKRAIEELSGMGHPDSEPKLTGKQINMMISPYPANKRKPRYLPPEAQQNAPVQE</sequence>
<dbReference type="InterPro" id="IPR019815">
    <property type="entry name" value="Translation_initiation_fac_3_C"/>
</dbReference>
<organism evidence="7">
    <name type="scientific">mine drainage metagenome</name>
    <dbReference type="NCBI Taxonomy" id="410659"/>
    <lineage>
        <taxon>unclassified sequences</taxon>
        <taxon>metagenomes</taxon>
        <taxon>ecological metagenomes</taxon>
    </lineage>
</organism>
<protein>
    <submittedName>
        <fullName evidence="7">Translation initiation factor IF-3</fullName>
    </submittedName>
</protein>
<comment type="caution">
    <text evidence="7">The sequence shown here is derived from an EMBL/GenBank/DDBJ whole genome shotgun (WGS) entry which is preliminary data.</text>
</comment>
<dbReference type="PANTHER" id="PTHR10938">
    <property type="entry name" value="TRANSLATION INITIATION FACTOR IF-3"/>
    <property type="match status" value="1"/>
</dbReference>
<proteinExistence type="inferred from homology"/>
<dbReference type="Pfam" id="PF05198">
    <property type="entry name" value="IF3_N"/>
    <property type="match status" value="1"/>
</dbReference>
<feature type="domain" description="Translation initiation factor 3 C-terminal" evidence="5">
    <location>
        <begin position="106"/>
        <end position="189"/>
    </location>
</feature>
<evidence type="ECO:0000313" key="7">
    <source>
        <dbReference type="EMBL" id="OIR18617.1"/>
    </source>
</evidence>
<dbReference type="GO" id="GO:0032790">
    <property type="term" value="P:ribosome disassembly"/>
    <property type="evidence" value="ECO:0007669"/>
    <property type="project" value="TreeGrafter"/>
</dbReference>
<dbReference type="SUPFAM" id="SSF55200">
    <property type="entry name" value="Translation initiation factor IF3, C-terminal domain"/>
    <property type="match status" value="1"/>
</dbReference>
<feature type="region of interest" description="Disordered" evidence="4">
    <location>
        <begin position="1"/>
        <end position="24"/>
    </location>
</feature>
<evidence type="ECO:0000256" key="2">
    <source>
        <dbReference type="ARBA" id="ARBA00022540"/>
    </source>
</evidence>
<dbReference type="HAMAP" id="MF_00080">
    <property type="entry name" value="IF_3"/>
    <property type="match status" value="1"/>
</dbReference>
<evidence type="ECO:0000256" key="4">
    <source>
        <dbReference type="SAM" id="MobiDB-lite"/>
    </source>
</evidence>
<feature type="domain" description="Translation initiation factor 3 N-terminal" evidence="6">
    <location>
        <begin position="32"/>
        <end position="98"/>
    </location>
</feature>
<dbReference type="NCBIfam" id="TIGR00168">
    <property type="entry name" value="infC"/>
    <property type="match status" value="1"/>
</dbReference>
<gene>
    <name evidence="7" type="primary">infC_1</name>
    <name evidence="7" type="ORF">GALL_09550</name>
</gene>
<dbReference type="FunFam" id="3.10.20.80:FF:000001">
    <property type="entry name" value="Translation initiation factor IF-3"/>
    <property type="match status" value="1"/>
</dbReference>
<dbReference type="InterPro" id="IPR001288">
    <property type="entry name" value="Translation_initiation_fac_3"/>
</dbReference>
<dbReference type="GO" id="GO:0003743">
    <property type="term" value="F:translation initiation factor activity"/>
    <property type="evidence" value="ECO:0007669"/>
    <property type="project" value="UniProtKB-KW"/>
</dbReference>
<dbReference type="InterPro" id="IPR036788">
    <property type="entry name" value="T_IF-3_C_sf"/>
</dbReference>
<comment type="similarity">
    <text evidence="1">Belongs to the IF-3 family.</text>
</comment>
<dbReference type="AlphaFoldDB" id="A0A1J5TCJ0"/>
<name>A0A1J5TCJ0_9ZZZZ</name>
<dbReference type="GO" id="GO:0043022">
    <property type="term" value="F:ribosome binding"/>
    <property type="evidence" value="ECO:0007669"/>
    <property type="project" value="TreeGrafter"/>
</dbReference>
<keyword evidence="3" id="KW-0648">Protein biosynthesis</keyword>
<reference evidence="7" key="1">
    <citation type="submission" date="2016-10" db="EMBL/GenBank/DDBJ databases">
        <title>Sequence of Gallionella enrichment culture.</title>
        <authorList>
            <person name="Poehlein A."/>
            <person name="Muehling M."/>
            <person name="Daniel R."/>
        </authorList>
    </citation>
    <scope>NUCLEOTIDE SEQUENCE</scope>
</reference>
<keyword evidence="2 7" id="KW-0396">Initiation factor</keyword>
<evidence type="ECO:0000256" key="1">
    <source>
        <dbReference type="ARBA" id="ARBA00005439"/>
    </source>
</evidence>
<evidence type="ECO:0000256" key="3">
    <source>
        <dbReference type="ARBA" id="ARBA00022917"/>
    </source>
</evidence>
<accession>A0A1J5TCJ0</accession>
<dbReference type="PANTHER" id="PTHR10938:SF0">
    <property type="entry name" value="TRANSLATION INITIATION FACTOR IF-3, MITOCHONDRIAL"/>
    <property type="match status" value="1"/>
</dbReference>
<dbReference type="GO" id="GO:0005829">
    <property type="term" value="C:cytosol"/>
    <property type="evidence" value="ECO:0007669"/>
    <property type="project" value="TreeGrafter"/>
</dbReference>
<dbReference type="InterPro" id="IPR019814">
    <property type="entry name" value="Translation_initiation_fac_3_N"/>
</dbReference>
<evidence type="ECO:0000259" key="5">
    <source>
        <dbReference type="Pfam" id="PF00707"/>
    </source>
</evidence>
<evidence type="ECO:0000259" key="6">
    <source>
        <dbReference type="Pfam" id="PF05198"/>
    </source>
</evidence>
<dbReference type="InterPro" id="IPR036787">
    <property type="entry name" value="T_IF-3_N_sf"/>
</dbReference>
<feature type="region of interest" description="Disordered" evidence="4">
    <location>
        <begin position="188"/>
        <end position="212"/>
    </location>
</feature>
<dbReference type="Gene3D" id="3.10.20.80">
    <property type="entry name" value="Translation initiation factor 3 (IF-3), N-terminal domain"/>
    <property type="match status" value="1"/>
</dbReference>
<dbReference type="Gene3D" id="3.30.110.10">
    <property type="entry name" value="Translation initiation factor 3 (IF-3), C-terminal domain"/>
    <property type="match status" value="1"/>
</dbReference>
<dbReference type="GO" id="GO:0016020">
    <property type="term" value="C:membrane"/>
    <property type="evidence" value="ECO:0007669"/>
    <property type="project" value="TreeGrafter"/>
</dbReference>
<dbReference type="Pfam" id="PF00707">
    <property type="entry name" value="IF3_C"/>
    <property type="match status" value="1"/>
</dbReference>
<dbReference type="EMBL" id="MLJW01000002">
    <property type="protein sequence ID" value="OIR18617.1"/>
    <property type="molecule type" value="Genomic_DNA"/>
</dbReference>